<dbReference type="AlphaFoldDB" id="A0A5C8Z7X9"/>
<dbReference type="InterPro" id="IPR033900">
    <property type="entry name" value="Gram_neg_porin_domain"/>
</dbReference>
<evidence type="ECO:0000259" key="5">
    <source>
        <dbReference type="Pfam" id="PF13609"/>
    </source>
</evidence>
<evidence type="ECO:0000256" key="2">
    <source>
        <dbReference type="ARBA" id="ARBA00022729"/>
    </source>
</evidence>
<name>A0A5C8Z7X9_9GAMM</name>
<dbReference type="InterPro" id="IPR050298">
    <property type="entry name" value="Gram-neg_bact_OMP"/>
</dbReference>
<feature type="chain" id="PRO_5022692801" evidence="4">
    <location>
        <begin position="21"/>
        <end position="324"/>
    </location>
</feature>
<dbReference type="SUPFAM" id="SSF56935">
    <property type="entry name" value="Porins"/>
    <property type="match status" value="1"/>
</dbReference>
<dbReference type="GO" id="GO:0009279">
    <property type="term" value="C:cell outer membrane"/>
    <property type="evidence" value="ECO:0007669"/>
    <property type="project" value="UniProtKB-SubCell"/>
</dbReference>
<dbReference type="PANTHER" id="PTHR34501:SF2">
    <property type="entry name" value="OUTER MEMBRANE PORIN F-RELATED"/>
    <property type="match status" value="1"/>
</dbReference>
<evidence type="ECO:0000313" key="7">
    <source>
        <dbReference type="Proteomes" id="UP000321764"/>
    </source>
</evidence>
<dbReference type="InterPro" id="IPR023614">
    <property type="entry name" value="Porin_dom_sf"/>
</dbReference>
<organism evidence="6 7">
    <name type="scientific">Reinekea thalattae</name>
    <dbReference type="NCBI Taxonomy" id="2593301"/>
    <lineage>
        <taxon>Bacteria</taxon>
        <taxon>Pseudomonadati</taxon>
        <taxon>Pseudomonadota</taxon>
        <taxon>Gammaproteobacteria</taxon>
        <taxon>Oceanospirillales</taxon>
        <taxon>Saccharospirillaceae</taxon>
        <taxon>Reinekea</taxon>
    </lineage>
</organism>
<evidence type="ECO:0000256" key="4">
    <source>
        <dbReference type="SAM" id="SignalP"/>
    </source>
</evidence>
<proteinExistence type="predicted"/>
<accession>A0A5C8Z7X9</accession>
<dbReference type="OrthoDB" id="5622917at2"/>
<dbReference type="RefSeq" id="WP_147711798.1">
    <property type="nucleotide sequence ID" value="NZ_VKAD01000001.1"/>
</dbReference>
<gene>
    <name evidence="6" type="ORF">FME95_00050</name>
</gene>
<dbReference type="Pfam" id="PF13609">
    <property type="entry name" value="Porin_4"/>
    <property type="match status" value="1"/>
</dbReference>
<reference evidence="6 7" key="1">
    <citation type="submission" date="2019-07" db="EMBL/GenBank/DDBJ databases">
        <title>Reinekea sp. strain SSH23 genome sequencing and assembly.</title>
        <authorList>
            <person name="Kim I."/>
        </authorList>
    </citation>
    <scope>NUCLEOTIDE SEQUENCE [LARGE SCALE GENOMIC DNA]</scope>
    <source>
        <strain evidence="6 7">SSH23</strain>
    </source>
</reference>
<evidence type="ECO:0000313" key="6">
    <source>
        <dbReference type="EMBL" id="TXR53010.1"/>
    </source>
</evidence>
<comment type="subcellular location">
    <subcellularLocation>
        <location evidence="1">Cell outer membrane</location>
        <topology evidence="1">Multi-pass membrane protein</topology>
    </subcellularLocation>
</comment>
<feature type="signal peptide" evidence="4">
    <location>
        <begin position="1"/>
        <end position="20"/>
    </location>
</feature>
<dbReference type="Proteomes" id="UP000321764">
    <property type="component" value="Unassembled WGS sequence"/>
</dbReference>
<evidence type="ECO:0000256" key="1">
    <source>
        <dbReference type="ARBA" id="ARBA00004571"/>
    </source>
</evidence>
<dbReference type="GO" id="GO:0015288">
    <property type="term" value="F:porin activity"/>
    <property type="evidence" value="ECO:0007669"/>
    <property type="project" value="InterPro"/>
</dbReference>
<keyword evidence="2 4" id="KW-0732">Signal</keyword>
<comment type="caution">
    <text evidence="6">The sequence shown here is derived from an EMBL/GenBank/DDBJ whole genome shotgun (WGS) entry which is preliminary data.</text>
</comment>
<evidence type="ECO:0000256" key="3">
    <source>
        <dbReference type="ARBA" id="ARBA00023136"/>
    </source>
</evidence>
<dbReference type="EMBL" id="VKAD01000001">
    <property type="protein sequence ID" value="TXR53010.1"/>
    <property type="molecule type" value="Genomic_DNA"/>
</dbReference>
<protein>
    <submittedName>
        <fullName evidence="6">Porin</fullName>
    </submittedName>
</protein>
<dbReference type="Gene3D" id="2.40.160.10">
    <property type="entry name" value="Porin"/>
    <property type="match status" value="1"/>
</dbReference>
<dbReference type="PANTHER" id="PTHR34501">
    <property type="entry name" value="PROTEIN YDDL-RELATED"/>
    <property type="match status" value="1"/>
</dbReference>
<keyword evidence="3" id="KW-0472">Membrane</keyword>
<keyword evidence="7" id="KW-1185">Reference proteome</keyword>
<feature type="domain" description="Porin" evidence="5">
    <location>
        <begin position="9"/>
        <end position="302"/>
    </location>
</feature>
<sequence>MKKLALTIAVAAIAATAAQAKTVYEEDGMSLDLTGEVAFEVVRDEKDESTVDYKTDNVDLEVKAAYDLENGVQVYGFYAFEFASWTEENVSSDDGVPEDELKDALIDHYIGVKVGGLHVRYGDQDLAVDQFGITEEKDSDLAYESVLGADDIDGGSAEVLVVEYSGDSFYIAASTDLPEGDPSDATAYDVFGKYKVADITLGAVFAVQDQDGEDGDDPLTSMGGSIEWKGIDSLKLANQTTYNQDSENIGTDFSFEYDFSSTFDIGGGLGYLIPGDESAETTYYYVNLDYDLHKDVDTYAELFGESNDDVDTQLGFVVGLSVDF</sequence>